<dbReference type="InterPro" id="IPR042099">
    <property type="entry name" value="ANL_N_sf"/>
</dbReference>
<sequence>MPMPTGPDLVRSIERLPDAVAAYAEAVPDREAIIFGDLRLSYAEFDREIDRYARALIAAGVETGDRVAMIVTPRPEFMLMLLGAMRAGAVWVGVNPKYRREEMRHVLGDCRPKLLVSILEDPAGRRYDDDLRDLAGDVVAGVGLITIGGTLDGMSRSLDTFLADGDAFDPAQAAARMNRTSRRDPVSIVYTSGSTGKPKGAVLSHDSFFHSYKALSESFVGREHLRAGHRVICNLPTNHVGCQSDVSGNCLIDGGTIVFMETFDPAGILETTEREKITILGGLPLMHQAVFDHPDVARRDLSSVSVIAWGGAPMPAPLLRRLEGKGYFFSLHYGLTEGGSINSVNPPDADFALLTETIGHHDHSNEYRVVDEGGVPVPENSIGEVQIKGPGVMLGYFNNPAATAAAFTADGWFRTGDQVELLPGGNWRFVGRSVEMFKSGGYNVYPREVELALEEHPGVAAAAVIPVADPRYDEVGWAFVIPAPGAVIDETTLRAFAGERLANYKVPKTFLIREALPLLPIGKVDKHALRDEVRHLSAAR</sequence>
<protein>
    <submittedName>
        <fullName evidence="3">Class I adenylate-forming enzyme family protein</fullName>
    </submittedName>
</protein>
<comment type="caution">
    <text evidence="3">The sequence shown here is derived from an EMBL/GenBank/DDBJ whole genome shotgun (WGS) entry which is preliminary data.</text>
</comment>
<reference evidence="4" key="1">
    <citation type="journal article" date="2019" name="Int. J. Syst. Evol. Microbiol.">
        <title>The Global Catalogue of Microorganisms (GCM) 10K type strain sequencing project: providing services to taxonomists for standard genome sequencing and annotation.</title>
        <authorList>
            <consortium name="The Broad Institute Genomics Platform"/>
            <consortium name="The Broad Institute Genome Sequencing Center for Infectious Disease"/>
            <person name="Wu L."/>
            <person name="Ma J."/>
        </authorList>
    </citation>
    <scope>NUCLEOTIDE SEQUENCE [LARGE SCALE GENOMIC DNA]</scope>
    <source>
        <strain evidence="4">CCUG 52537</strain>
    </source>
</reference>
<gene>
    <name evidence="3" type="ORF">ACFQ00_10875</name>
</gene>
<dbReference type="InterPro" id="IPR050237">
    <property type="entry name" value="ATP-dep_AMP-bd_enzyme"/>
</dbReference>
<evidence type="ECO:0000259" key="2">
    <source>
        <dbReference type="Pfam" id="PF13193"/>
    </source>
</evidence>
<feature type="domain" description="AMP-dependent synthetase/ligase" evidence="1">
    <location>
        <begin position="23"/>
        <end position="397"/>
    </location>
</feature>
<dbReference type="Gene3D" id="3.40.50.12780">
    <property type="entry name" value="N-terminal domain of ligase-like"/>
    <property type="match status" value="1"/>
</dbReference>
<evidence type="ECO:0000259" key="1">
    <source>
        <dbReference type="Pfam" id="PF00501"/>
    </source>
</evidence>
<dbReference type="PANTHER" id="PTHR43767:SF10">
    <property type="entry name" value="SURFACTIN SYNTHASE SUBUNIT 1"/>
    <property type="match status" value="1"/>
</dbReference>
<organism evidence="3 4">
    <name type="scientific">Sphingosinicella xenopeptidilytica</name>
    <dbReference type="NCBI Taxonomy" id="364098"/>
    <lineage>
        <taxon>Bacteria</taxon>
        <taxon>Pseudomonadati</taxon>
        <taxon>Pseudomonadota</taxon>
        <taxon>Alphaproteobacteria</taxon>
        <taxon>Sphingomonadales</taxon>
        <taxon>Sphingosinicellaceae</taxon>
        <taxon>Sphingosinicella</taxon>
    </lineage>
</organism>
<accession>A0ABW3C528</accession>
<dbReference type="PANTHER" id="PTHR43767">
    <property type="entry name" value="LONG-CHAIN-FATTY-ACID--COA LIGASE"/>
    <property type="match status" value="1"/>
</dbReference>
<dbReference type="InterPro" id="IPR000873">
    <property type="entry name" value="AMP-dep_synth/lig_dom"/>
</dbReference>
<dbReference type="Pfam" id="PF00501">
    <property type="entry name" value="AMP-binding"/>
    <property type="match status" value="1"/>
</dbReference>
<dbReference type="SUPFAM" id="SSF56801">
    <property type="entry name" value="Acetyl-CoA synthetase-like"/>
    <property type="match status" value="1"/>
</dbReference>
<dbReference type="Pfam" id="PF13193">
    <property type="entry name" value="AMP-binding_C"/>
    <property type="match status" value="1"/>
</dbReference>
<dbReference type="InterPro" id="IPR045851">
    <property type="entry name" value="AMP-bd_C_sf"/>
</dbReference>
<evidence type="ECO:0000313" key="3">
    <source>
        <dbReference type="EMBL" id="MFD0848827.1"/>
    </source>
</evidence>
<dbReference type="EMBL" id="JBHTIK010000005">
    <property type="protein sequence ID" value="MFD0848827.1"/>
    <property type="molecule type" value="Genomic_DNA"/>
</dbReference>
<dbReference type="InterPro" id="IPR020845">
    <property type="entry name" value="AMP-binding_CS"/>
</dbReference>
<evidence type="ECO:0000313" key="4">
    <source>
        <dbReference type="Proteomes" id="UP001597124"/>
    </source>
</evidence>
<dbReference type="RefSeq" id="WP_381490260.1">
    <property type="nucleotide sequence ID" value="NZ_JBHTIK010000005.1"/>
</dbReference>
<dbReference type="Gene3D" id="3.30.300.30">
    <property type="match status" value="1"/>
</dbReference>
<feature type="domain" description="AMP-binding enzyme C-terminal" evidence="2">
    <location>
        <begin position="448"/>
        <end position="523"/>
    </location>
</feature>
<keyword evidence="4" id="KW-1185">Reference proteome</keyword>
<name>A0ABW3C528_SPHXN</name>
<dbReference type="PROSITE" id="PS00455">
    <property type="entry name" value="AMP_BINDING"/>
    <property type="match status" value="1"/>
</dbReference>
<dbReference type="InterPro" id="IPR025110">
    <property type="entry name" value="AMP-bd_C"/>
</dbReference>
<dbReference type="Proteomes" id="UP001597124">
    <property type="component" value="Unassembled WGS sequence"/>
</dbReference>
<proteinExistence type="predicted"/>